<keyword evidence="4" id="KW-1185">Reference proteome</keyword>
<dbReference type="FunFam" id="3.90.550.50:FF:000006">
    <property type="entry name" value="Fringe-related protein-like"/>
    <property type="match status" value="1"/>
</dbReference>
<organism evidence="3 4">
    <name type="scientific">Vigna unguiculata</name>
    <name type="common">Cowpea</name>
    <dbReference type="NCBI Taxonomy" id="3917"/>
    <lineage>
        <taxon>Eukaryota</taxon>
        <taxon>Viridiplantae</taxon>
        <taxon>Streptophyta</taxon>
        <taxon>Embryophyta</taxon>
        <taxon>Tracheophyta</taxon>
        <taxon>Spermatophyta</taxon>
        <taxon>Magnoliopsida</taxon>
        <taxon>eudicotyledons</taxon>
        <taxon>Gunneridae</taxon>
        <taxon>Pentapetalae</taxon>
        <taxon>rosids</taxon>
        <taxon>fabids</taxon>
        <taxon>Fabales</taxon>
        <taxon>Fabaceae</taxon>
        <taxon>Papilionoideae</taxon>
        <taxon>50 kb inversion clade</taxon>
        <taxon>NPAAA clade</taxon>
        <taxon>indigoferoid/millettioid clade</taxon>
        <taxon>Phaseoleae</taxon>
        <taxon>Vigna</taxon>
    </lineage>
</organism>
<protein>
    <submittedName>
        <fullName evidence="3">UDP-glucose:O-linked fucose beta-1</fullName>
    </submittedName>
</protein>
<dbReference type="InterPro" id="IPR006740">
    <property type="entry name" value="DUF604"/>
</dbReference>
<feature type="compositionally biased region" description="Polar residues" evidence="1">
    <location>
        <begin position="47"/>
        <end position="57"/>
    </location>
</feature>
<evidence type="ECO:0000313" key="4">
    <source>
        <dbReference type="Proteomes" id="UP000501690"/>
    </source>
</evidence>
<feature type="compositionally biased region" description="Basic and acidic residues" evidence="1">
    <location>
        <begin position="117"/>
        <end position="129"/>
    </location>
</feature>
<keyword evidence="2" id="KW-1133">Transmembrane helix</keyword>
<keyword evidence="2" id="KW-0812">Transmembrane</keyword>
<evidence type="ECO:0000256" key="1">
    <source>
        <dbReference type="SAM" id="MobiDB-lite"/>
    </source>
</evidence>
<keyword evidence="2" id="KW-0472">Membrane</keyword>
<dbReference type="PANTHER" id="PTHR10811">
    <property type="entry name" value="FRINGE-RELATED"/>
    <property type="match status" value="1"/>
</dbReference>
<sequence>MYSSSHQRMLHTSSKTIITWLFLITIVLYTLYSSNIILFHDDQEDCTTPTTKENLQISNTSSETTETMDTTDEGDENKKPLVDKLPRPREVVVVDNDGDGDDDGGGGGGDGEVEAEVEAHAEEETNKEGEEYENNSPVVLRLTPKQMYGRQETDVKHIVFGIAGSSNLWHIRKEYIKIWWRPNKTRGVVWLDQKVKTQRNEGLPEIHISGDTSKFRYTNRQGQRSALRISRVVTETLKLGMKDVRWFVMGDDDTVFMVDNVVRILSKYNHKHFYYIGSSSESHVQNMHFSYAMAYGGGGFAISYPLAQELAKMQDRCIQRYPSLYGSDDRIQACMAELGVPLTKEAGFHQYDVYGDLLGLLGAHPVAPLVSLHHLDVVQPIFPRMTRVLALKHLMRSVNQDSGSIMQQSICYDKHNYWSISVSWGYVVQILRGVLSPREMEMPSRTFLNWYRRADYTAYAFNTRPVARHPCQKPFVYYMSKTHFDPATKQVIGIYNHDKSKPPFCRWRMNSPEKITSVVVTKKPDPSRWKKSPRRDCCRILSPQKKATTLYLWVGNCHEGEVTEL</sequence>
<dbReference type="Proteomes" id="UP000501690">
    <property type="component" value="Linkage Group LG10"/>
</dbReference>
<feature type="transmembrane region" description="Helical" evidence="2">
    <location>
        <begin position="20"/>
        <end position="39"/>
    </location>
</feature>
<dbReference type="EMBL" id="CP039354">
    <property type="protein sequence ID" value="QCE09287.1"/>
    <property type="molecule type" value="Genomic_DNA"/>
</dbReference>
<feature type="region of interest" description="Disordered" evidence="1">
    <location>
        <begin position="47"/>
        <end position="136"/>
    </location>
</feature>
<name>A0A4D6NBH3_VIGUN</name>
<dbReference type="OrthoDB" id="421979at2759"/>
<dbReference type="Gene3D" id="3.90.550.50">
    <property type="match status" value="1"/>
</dbReference>
<accession>A0A4D6NBH3</accession>
<evidence type="ECO:0000256" key="2">
    <source>
        <dbReference type="SAM" id="Phobius"/>
    </source>
</evidence>
<evidence type="ECO:0000313" key="3">
    <source>
        <dbReference type="EMBL" id="QCE09287.1"/>
    </source>
</evidence>
<proteinExistence type="predicted"/>
<feature type="compositionally biased region" description="Low complexity" evidence="1">
    <location>
        <begin position="58"/>
        <end position="68"/>
    </location>
</feature>
<dbReference type="Pfam" id="PF04646">
    <property type="entry name" value="DUF604"/>
    <property type="match status" value="1"/>
</dbReference>
<dbReference type="Gramene" id="Vigun05g252800.1.v1.2">
    <property type="protein sequence ID" value="Vigun05g252800.1.v1.2"/>
    <property type="gene ID" value="Vigun05g252800.v1.2"/>
</dbReference>
<reference evidence="3 4" key="1">
    <citation type="submission" date="2019-04" db="EMBL/GenBank/DDBJ databases">
        <title>An improved genome assembly and genetic linkage map for asparagus bean, Vigna unguiculata ssp. sesquipedialis.</title>
        <authorList>
            <person name="Xia Q."/>
            <person name="Zhang R."/>
            <person name="Dong Y."/>
        </authorList>
    </citation>
    <scope>NUCLEOTIDE SEQUENCE [LARGE SCALE GENOMIC DNA]</scope>
    <source>
        <tissue evidence="3">Leaf</tissue>
    </source>
</reference>
<gene>
    <name evidence="3" type="ORF">DEO72_LG10g506</name>
</gene>
<feature type="compositionally biased region" description="Basic and acidic residues" evidence="1">
    <location>
        <begin position="76"/>
        <end position="92"/>
    </location>
</feature>
<dbReference type="AlphaFoldDB" id="A0A4D6NBH3"/>